<comment type="caution">
    <text evidence="1">The sequence shown here is derived from an EMBL/GenBank/DDBJ whole genome shotgun (WGS) entry which is preliminary data.</text>
</comment>
<organism evidence="1 2">
    <name type="scientific">Trichinella nelsoni</name>
    <dbReference type="NCBI Taxonomy" id="6336"/>
    <lineage>
        <taxon>Eukaryota</taxon>
        <taxon>Metazoa</taxon>
        <taxon>Ecdysozoa</taxon>
        <taxon>Nematoda</taxon>
        <taxon>Enoplea</taxon>
        <taxon>Dorylaimia</taxon>
        <taxon>Trichinellida</taxon>
        <taxon>Trichinellidae</taxon>
        <taxon>Trichinella</taxon>
    </lineage>
</organism>
<sequence length="78" mass="8589">MSNSLWELVQSELVSQTNFNTEKARLEVSTQNDVSKRIPKMSQAIFGQCTSDKDRLTLSLYGGSGGGGLSIKAKKMKY</sequence>
<accession>A0A0V0RFQ2</accession>
<dbReference type="Proteomes" id="UP000054630">
    <property type="component" value="Unassembled WGS sequence"/>
</dbReference>
<reference evidence="1 2" key="1">
    <citation type="submission" date="2015-01" db="EMBL/GenBank/DDBJ databases">
        <title>Evolution of Trichinella species and genotypes.</title>
        <authorList>
            <person name="Korhonen P.K."/>
            <person name="Edoardo P."/>
            <person name="Giuseppe L.R."/>
            <person name="Gasser R.B."/>
        </authorList>
    </citation>
    <scope>NUCLEOTIDE SEQUENCE [LARGE SCALE GENOMIC DNA]</scope>
    <source>
        <strain evidence="1">ISS37</strain>
    </source>
</reference>
<gene>
    <name evidence="1" type="ORF">T07_13861</name>
</gene>
<protein>
    <submittedName>
        <fullName evidence="1">Uncharacterized protein</fullName>
    </submittedName>
</protein>
<keyword evidence="2" id="KW-1185">Reference proteome</keyword>
<dbReference type="EMBL" id="JYDL01000210">
    <property type="protein sequence ID" value="KRX13298.1"/>
    <property type="molecule type" value="Genomic_DNA"/>
</dbReference>
<evidence type="ECO:0000313" key="1">
    <source>
        <dbReference type="EMBL" id="KRX13298.1"/>
    </source>
</evidence>
<proteinExistence type="predicted"/>
<name>A0A0V0RFQ2_9BILA</name>
<dbReference type="AlphaFoldDB" id="A0A0V0RFQ2"/>
<dbReference type="OrthoDB" id="5919250at2759"/>
<evidence type="ECO:0000313" key="2">
    <source>
        <dbReference type="Proteomes" id="UP000054630"/>
    </source>
</evidence>